<evidence type="ECO:0000256" key="1">
    <source>
        <dbReference type="SAM" id="MobiDB-lite"/>
    </source>
</evidence>
<accession>A0A9D1GAK7</accession>
<evidence type="ECO:0000313" key="2">
    <source>
        <dbReference type="EMBL" id="HIT36997.1"/>
    </source>
</evidence>
<feature type="compositionally biased region" description="Basic and acidic residues" evidence="1">
    <location>
        <begin position="122"/>
        <end position="134"/>
    </location>
</feature>
<feature type="compositionally biased region" description="Basic and acidic residues" evidence="1">
    <location>
        <begin position="281"/>
        <end position="293"/>
    </location>
</feature>
<dbReference type="EMBL" id="DVKQ01000008">
    <property type="protein sequence ID" value="HIT36997.1"/>
    <property type="molecule type" value="Genomic_DNA"/>
</dbReference>
<sequence>MKLLDKLKNALFEEEYVEVEEKKEVKSKEKPIAKKIIVEDKPKKVAPKEELIVEEEKEEPKNESPNKDFKFKAILDDDFIDLEEEKKEKPLPKVELKPKTEEKPKPIKQEVKETRPLYQGSKKQEEKLYGTNPDKEIKIHEYGGAFKQHEKKTFHPSPIISPIYGVLDQNYKKDDIVTKKEVRITSSYKSKNIDVDSVREKAYGNSDDIFEEELTSNKQMDSSKDEPLEDDDFVIKEEDSLLDISDDNTPSVAKVTMGDAEEYYSDLGLEYNIDYKDVSHEKATGRRTDLKNFDEEESKNDDASIEDNLFDLIDSMYDEKKGE</sequence>
<protein>
    <submittedName>
        <fullName evidence="2">Uncharacterized protein</fullName>
    </submittedName>
</protein>
<feature type="compositionally biased region" description="Acidic residues" evidence="1">
    <location>
        <begin position="294"/>
        <end position="306"/>
    </location>
</feature>
<feature type="compositionally biased region" description="Basic and acidic residues" evidence="1">
    <location>
        <begin position="84"/>
        <end position="115"/>
    </location>
</feature>
<feature type="region of interest" description="Disordered" evidence="1">
    <location>
        <begin position="281"/>
        <end position="306"/>
    </location>
</feature>
<reference evidence="2" key="1">
    <citation type="submission" date="2020-10" db="EMBL/GenBank/DDBJ databases">
        <authorList>
            <person name="Gilroy R."/>
        </authorList>
    </citation>
    <scope>NUCLEOTIDE SEQUENCE</scope>
    <source>
        <strain evidence="2">CHK195-26880</strain>
    </source>
</reference>
<comment type="caution">
    <text evidence="2">The sequence shown here is derived from an EMBL/GenBank/DDBJ whole genome shotgun (WGS) entry which is preliminary data.</text>
</comment>
<evidence type="ECO:0000313" key="3">
    <source>
        <dbReference type="Proteomes" id="UP000886833"/>
    </source>
</evidence>
<feature type="region of interest" description="Disordered" evidence="1">
    <location>
        <begin position="84"/>
        <end position="134"/>
    </location>
</feature>
<dbReference type="Proteomes" id="UP000886833">
    <property type="component" value="Unassembled WGS sequence"/>
</dbReference>
<dbReference type="AlphaFoldDB" id="A0A9D1GAK7"/>
<gene>
    <name evidence="2" type="ORF">IAB59_00785</name>
</gene>
<proteinExistence type="predicted"/>
<name>A0A9D1GAK7_9FIRM</name>
<reference evidence="2" key="2">
    <citation type="journal article" date="2021" name="PeerJ">
        <title>Extensive microbial diversity within the chicken gut microbiome revealed by metagenomics and culture.</title>
        <authorList>
            <person name="Gilroy R."/>
            <person name="Ravi A."/>
            <person name="Getino M."/>
            <person name="Pursley I."/>
            <person name="Horton D.L."/>
            <person name="Alikhan N.F."/>
            <person name="Baker D."/>
            <person name="Gharbi K."/>
            <person name="Hall N."/>
            <person name="Watson M."/>
            <person name="Adriaenssens E.M."/>
            <person name="Foster-Nyarko E."/>
            <person name="Jarju S."/>
            <person name="Secka A."/>
            <person name="Antonio M."/>
            <person name="Oren A."/>
            <person name="Chaudhuri R.R."/>
            <person name="La Ragione R."/>
            <person name="Hildebrand F."/>
            <person name="Pallen M.J."/>
        </authorList>
    </citation>
    <scope>NUCLEOTIDE SEQUENCE</scope>
    <source>
        <strain evidence="2">CHK195-26880</strain>
    </source>
</reference>
<feature type="region of interest" description="Disordered" evidence="1">
    <location>
        <begin position="202"/>
        <end position="229"/>
    </location>
</feature>
<organism evidence="2 3">
    <name type="scientific">Candidatus Onthousia faecipullorum</name>
    <dbReference type="NCBI Taxonomy" id="2840887"/>
    <lineage>
        <taxon>Bacteria</taxon>
        <taxon>Bacillati</taxon>
        <taxon>Bacillota</taxon>
        <taxon>Bacilli</taxon>
        <taxon>Candidatus Onthousia</taxon>
    </lineage>
</organism>